<keyword evidence="1" id="KW-0472">Membrane</keyword>
<comment type="caution">
    <text evidence="2">The sequence shown here is derived from an EMBL/GenBank/DDBJ whole genome shotgun (WGS) entry which is preliminary data.</text>
</comment>
<dbReference type="InterPro" id="IPR032809">
    <property type="entry name" value="Put_HupE_UreJ"/>
</dbReference>
<dbReference type="Proteomes" id="UP000051547">
    <property type="component" value="Unassembled WGS sequence"/>
</dbReference>
<keyword evidence="1" id="KW-1133">Transmembrane helix</keyword>
<evidence type="ECO:0008006" key="4">
    <source>
        <dbReference type="Google" id="ProtNLM"/>
    </source>
</evidence>
<sequence>MIAFFFQHLRSAPLGAGIIATLLVSSLLLTPHAQAHEIRPAYLKLTQIGADEAAVLVNDDDFVADQDSTYFEASLRQPQIDGRFLGLDLGTNCISQLTSANLSGEALIEISLLSCGDGGLQQIDILGLDRTMIDALVSITRLDGSESNHLITAQETSLDLSSAAATLPAYLLVGFEHLVLGYDHILFVLMLLYLVSKPRQLFWVVSSFTLAHSLTLALSALGFVIVAQRPIEAAIAASIVLLAYETLTNRHSFSHRFPALVAFCFGLIHGLGFAGALSEIGLPEGSRLSALLLFNIGIEIGQIAIVVGVMIALHVLPLQRLTLPVQTWLRALPAVAIGGVASYWFLERAAQILAPLFS</sequence>
<evidence type="ECO:0000313" key="2">
    <source>
        <dbReference type="EMBL" id="KRO82239.1"/>
    </source>
</evidence>
<feature type="transmembrane region" description="Helical" evidence="1">
    <location>
        <begin position="201"/>
        <end position="225"/>
    </location>
</feature>
<organism evidence="2 3">
    <name type="scientific">OM182 bacterium BACL3 MAG-120920-bin41</name>
    <dbReference type="NCBI Taxonomy" id="1655580"/>
    <lineage>
        <taxon>Bacteria</taxon>
        <taxon>Pseudomonadati</taxon>
        <taxon>Pseudomonadota</taxon>
        <taxon>Gammaproteobacteria</taxon>
        <taxon>OMG group</taxon>
        <taxon>OM182 clade</taxon>
    </lineage>
</organism>
<dbReference type="Pfam" id="PF13795">
    <property type="entry name" value="HupE_UreJ_2"/>
    <property type="match status" value="1"/>
</dbReference>
<dbReference type="AlphaFoldDB" id="A0A0R2T4S0"/>
<protein>
    <recommendedName>
        <fullName evidence="4">HupE / UreJ protein</fullName>
    </recommendedName>
</protein>
<name>A0A0R2T4S0_9GAMM</name>
<proteinExistence type="predicted"/>
<accession>A0A0R2T4S0</accession>
<evidence type="ECO:0000256" key="1">
    <source>
        <dbReference type="SAM" id="Phobius"/>
    </source>
</evidence>
<gene>
    <name evidence="2" type="ORF">ABR72_09760</name>
</gene>
<feature type="transmembrane region" description="Helical" evidence="1">
    <location>
        <begin position="290"/>
        <end position="316"/>
    </location>
</feature>
<dbReference type="EMBL" id="LIBE01000233">
    <property type="protein sequence ID" value="KRO82239.1"/>
    <property type="molecule type" value="Genomic_DNA"/>
</dbReference>
<feature type="transmembrane region" description="Helical" evidence="1">
    <location>
        <begin position="169"/>
        <end position="194"/>
    </location>
</feature>
<feature type="transmembrane region" description="Helical" evidence="1">
    <location>
        <begin position="328"/>
        <end position="346"/>
    </location>
</feature>
<keyword evidence="1" id="KW-0812">Transmembrane</keyword>
<reference evidence="2 3" key="1">
    <citation type="submission" date="2015-10" db="EMBL/GenBank/DDBJ databases">
        <title>Metagenome-Assembled Genomes uncover a global brackish microbiome.</title>
        <authorList>
            <person name="Hugerth L.W."/>
            <person name="Larsson J."/>
            <person name="Alneberg J."/>
            <person name="Lindh M.V."/>
            <person name="Legrand C."/>
            <person name="Pinhassi J."/>
            <person name="Andersson A.F."/>
        </authorList>
    </citation>
    <scope>NUCLEOTIDE SEQUENCE [LARGE SCALE GENOMIC DNA]</scope>
    <source>
        <strain evidence="2">BACL4 MAG-120920-bin41</strain>
    </source>
</reference>
<evidence type="ECO:0000313" key="3">
    <source>
        <dbReference type="Proteomes" id="UP000051547"/>
    </source>
</evidence>
<feature type="transmembrane region" description="Helical" evidence="1">
    <location>
        <begin position="259"/>
        <end position="278"/>
    </location>
</feature>